<accession>A0A915HGD7</accession>
<dbReference type="WBParaSite" id="nRc.2.0.1.t00678-RA">
    <property type="protein sequence ID" value="nRc.2.0.1.t00678-RA"/>
    <property type="gene ID" value="nRc.2.0.1.g00678"/>
</dbReference>
<dbReference type="AlphaFoldDB" id="A0A915HGD7"/>
<organism evidence="1 2">
    <name type="scientific">Romanomermis culicivorax</name>
    <name type="common">Nematode worm</name>
    <dbReference type="NCBI Taxonomy" id="13658"/>
    <lineage>
        <taxon>Eukaryota</taxon>
        <taxon>Metazoa</taxon>
        <taxon>Ecdysozoa</taxon>
        <taxon>Nematoda</taxon>
        <taxon>Enoplea</taxon>
        <taxon>Dorylaimia</taxon>
        <taxon>Mermithida</taxon>
        <taxon>Mermithoidea</taxon>
        <taxon>Mermithidae</taxon>
        <taxon>Romanomermis</taxon>
    </lineage>
</organism>
<evidence type="ECO:0000313" key="1">
    <source>
        <dbReference type="Proteomes" id="UP000887565"/>
    </source>
</evidence>
<reference evidence="2" key="1">
    <citation type="submission" date="2022-11" db="UniProtKB">
        <authorList>
            <consortium name="WormBaseParasite"/>
        </authorList>
    </citation>
    <scope>IDENTIFICATION</scope>
</reference>
<name>A0A915HGD7_ROMCU</name>
<evidence type="ECO:0000313" key="2">
    <source>
        <dbReference type="WBParaSite" id="nRc.2.0.1.t00678-RA"/>
    </source>
</evidence>
<sequence length="109" mass="12206">MEKLKQDATKSCSALVINGRCSGPMKCCCESNHHHHLSFQATFEAQSLANRIANWMRYAAFTEVNSKETEQFGFESARCEDLLLCVAETDVRIRIKCQMLVKANISSSG</sequence>
<protein>
    <submittedName>
        <fullName evidence="2">Uncharacterized protein</fullName>
    </submittedName>
</protein>
<keyword evidence="1" id="KW-1185">Reference proteome</keyword>
<dbReference type="Proteomes" id="UP000887565">
    <property type="component" value="Unplaced"/>
</dbReference>
<proteinExistence type="predicted"/>